<evidence type="ECO:0000313" key="2">
    <source>
        <dbReference type="EMBL" id="RDI75552.1"/>
    </source>
</evidence>
<dbReference type="GO" id="GO:0005829">
    <property type="term" value="C:cytosol"/>
    <property type="evidence" value="ECO:0007669"/>
    <property type="project" value="TreeGrafter"/>
</dbReference>
<dbReference type="InterPro" id="IPR011008">
    <property type="entry name" value="Dimeric_a/b-barrel"/>
</dbReference>
<dbReference type="InterPro" id="IPR050744">
    <property type="entry name" value="AI-2_Isomerase_LsrG"/>
</dbReference>
<dbReference type="PANTHER" id="PTHR33336:SF3">
    <property type="entry name" value="ABM DOMAIN-CONTAINING PROTEIN"/>
    <property type="match status" value="1"/>
</dbReference>
<dbReference type="Gene3D" id="3.30.70.100">
    <property type="match status" value="1"/>
</dbReference>
<dbReference type="Proteomes" id="UP000254134">
    <property type="component" value="Unassembled WGS sequence"/>
</dbReference>
<evidence type="ECO:0000259" key="1">
    <source>
        <dbReference type="PROSITE" id="PS51725"/>
    </source>
</evidence>
<name>A0A7M2Z1M5_9ACTN</name>
<dbReference type="RefSeq" id="WP_114795742.1">
    <property type="nucleotide sequence ID" value="NZ_QQZY01000002.1"/>
</dbReference>
<protein>
    <recommendedName>
        <fullName evidence="1">ABM domain-containing protein</fullName>
    </recommendedName>
</protein>
<evidence type="ECO:0000313" key="3">
    <source>
        <dbReference type="Proteomes" id="UP000254134"/>
    </source>
</evidence>
<dbReference type="SUPFAM" id="SSF54909">
    <property type="entry name" value="Dimeric alpha+beta barrel"/>
    <property type="match status" value="1"/>
</dbReference>
<accession>A0A7M2Z1M5</accession>
<reference evidence="2 3" key="1">
    <citation type="submission" date="2018-07" db="EMBL/GenBank/DDBJ databases">
        <title>High-quality-draft genome sequence of Gaiella occulta.</title>
        <authorList>
            <person name="Severino R."/>
            <person name="Froufe H.J.C."/>
            <person name="Rainey F.A."/>
            <person name="Barroso C."/>
            <person name="Albuquerque L."/>
            <person name="Lobo-Da-Cunha A."/>
            <person name="Da Costa M.S."/>
            <person name="Egas C."/>
        </authorList>
    </citation>
    <scope>NUCLEOTIDE SEQUENCE [LARGE SCALE GENOMIC DNA]</scope>
    <source>
        <strain evidence="2 3">F2-233</strain>
    </source>
</reference>
<dbReference type="EMBL" id="QQZY01000002">
    <property type="protein sequence ID" value="RDI75552.1"/>
    <property type="molecule type" value="Genomic_DNA"/>
</dbReference>
<feature type="domain" description="ABM" evidence="1">
    <location>
        <begin position="1"/>
        <end position="90"/>
    </location>
</feature>
<dbReference type="GO" id="GO:0016491">
    <property type="term" value="F:oxidoreductase activity"/>
    <property type="evidence" value="ECO:0007669"/>
    <property type="project" value="TreeGrafter"/>
</dbReference>
<dbReference type="OrthoDB" id="3695636at2"/>
<dbReference type="PANTHER" id="PTHR33336">
    <property type="entry name" value="QUINOL MONOOXYGENASE YGIN-RELATED"/>
    <property type="match status" value="1"/>
</dbReference>
<proteinExistence type="predicted"/>
<dbReference type="AlphaFoldDB" id="A0A7M2Z1M5"/>
<dbReference type="InterPro" id="IPR007138">
    <property type="entry name" value="ABM_dom"/>
</dbReference>
<comment type="caution">
    <text evidence="2">The sequence shown here is derived from an EMBL/GenBank/DDBJ whole genome shotgun (WGS) entry which is preliminary data.</text>
</comment>
<keyword evidence="3" id="KW-1185">Reference proteome</keyword>
<sequence length="95" mass="10890">MLAVRWRARPGAEEEVAALLARLAPLSRAEPGCLQYDPHRDPDDPRAFFLFERYADEAALERHAASQHFRELVLGQALPLLESRERVRYVPLLPD</sequence>
<reference evidence="3" key="2">
    <citation type="journal article" date="2019" name="MicrobiologyOpen">
        <title>High-quality draft genome sequence of Gaiella occulta isolated from a 150 meter deep mineral water borehole and comparison with the genome sequences of other deep-branching lineages of the phylum Actinobacteria.</title>
        <authorList>
            <person name="Severino R."/>
            <person name="Froufe H.J.C."/>
            <person name="Barroso C."/>
            <person name="Albuquerque L."/>
            <person name="Lobo-da-Cunha A."/>
            <person name="da Costa M.S."/>
            <person name="Egas C."/>
        </authorList>
    </citation>
    <scope>NUCLEOTIDE SEQUENCE [LARGE SCALE GENOMIC DNA]</scope>
    <source>
        <strain evidence="3">F2-233</strain>
    </source>
</reference>
<dbReference type="Pfam" id="PF03992">
    <property type="entry name" value="ABM"/>
    <property type="match status" value="1"/>
</dbReference>
<organism evidence="2 3">
    <name type="scientific">Gaiella occulta</name>
    <dbReference type="NCBI Taxonomy" id="1002870"/>
    <lineage>
        <taxon>Bacteria</taxon>
        <taxon>Bacillati</taxon>
        <taxon>Actinomycetota</taxon>
        <taxon>Thermoleophilia</taxon>
        <taxon>Gaiellales</taxon>
        <taxon>Gaiellaceae</taxon>
        <taxon>Gaiella</taxon>
    </lineage>
</organism>
<dbReference type="PROSITE" id="PS51725">
    <property type="entry name" value="ABM"/>
    <property type="match status" value="1"/>
</dbReference>
<gene>
    <name evidence="2" type="ORF">Gocc_1350</name>
</gene>